<dbReference type="EMBL" id="BMAT01000902">
    <property type="protein sequence ID" value="GFR75483.1"/>
    <property type="molecule type" value="Genomic_DNA"/>
</dbReference>
<evidence type="ECO:0000313" key="3">
    <source>
        <dbReference type="Proteomes" id="UP000762676"/>
    </source>
</evidence>
<name>A0AAV4FRX3_9GAST</name>
<proteinExistence type="predicted"/>
<sequence>MCKVKSLPQKLNVDLPTAGLKPRTCPKAERLPLDHGATKIETRKKKQDDANNSNDADHDDDDDNNGDDDDGDKDNN</sequence>
<feature type="region of interest" description="Disordered" evidence="1">
    <location>
        <begin position="1"/>
        <end position="76"/>
    </location>
</feature>
<feature type="compositionally biased region" description="Basic and acidic residues" evidence="1">
    <location>
        <begin position="26"/>
        <end position="49"/>
    </location>
</feature>
<reference evidence="2 3" key="1">
    <citation type="journal article" date="2021" name="Elife">
        <title>Chloroplast acquisition without the gene transfer in kleptoplastic sea slugs, Plakobranchus ocellatus.</title>
        <authorList>
            <person name="Maeda T."/>
            <person name="Takahashi S."/>
            <person name="Yoshida T."/>
            <person name="Shimamura S."/>
            <person name="Takaki Y."/>
            <person name="Nagai Y."/>
            <person name="Toyoda A."/>
            <person name="Suzuki Y."/>
            <person name="Arimoto A."/>
            <person name="Ishii H."/>
            <person name="Satoh N."/>
            <person name="Nishiyama T."/>
            <person name="Hasebe M."/>
            <person name="Maruyama T."/>
            <person name="Minagawa J."/>
            <person name="Obokata J."/>
            <person name="Shigenobu S."/>
        </authorList>
    </citation>
    <scope>NUCLEOTIDE SEQUENCE [LARGE SCALE GENOMIC DNA]</scope>
</reference>
<keyword evidence="3" id="KW-1185">Reference proteome</keyword>
<evidence type="ECO:0000256" key="1">
    <source>
        <dbReference type="SAM" id="MobiDB-lite"/>
    </source>
</evidence>
<accession>A0AAV4FRX3</accession>
<gene>
    <name evidence="2" type="ORF">ElyMa_000456100</name>
</gene>
<dbReference type="AlphaFoldDB" id="A0AAV4FRX3"/>
<organism evidence="2 3">
    <name type="scientific">Elysia marginata</name>
    <dbReference type="NCBI Taxonomy" id="1093978"/>
    <lineage>
        <taxon>Eukaryota</taxon>
        <taxon>Metazoa</taxon>
        <taxon>Spiralia</taxon>
        <taxon>Lophotrochozoa</taxon>
        <taxon>Mollusca</taxon>
        <taxon>Gastropoda</taxon>
        <taxon>Heterobranchia</taxon>
        <taxon>Euthyneura</taxon>
        <taxon>Panpulmonata</taxon>
        <taxon>Sacoglossa</taxon>
        <taxon>Placobranchoidea</taxon>
        <taxon>Plakobranchidae</taxon>
        <taxon>Elysia</taxon>
    </lineage>
</organism>
<evidence type="ECO:0000313" key="2">
    <source>
        <dbReference type="EMBL" id="GFR75483.1"/>
    </source>
</evidence>
<dbReference type="Proteomes" id="UP000762676">
    <property type="component" value="Unassembled WGS sequence"/>
</dbReference>
<comment type="caution">
    <text evidence="2">The sequence shown here is derived from an EMBL/GenBank/DDBJ whole genome shotgun (WGS) entry which is preliminary data.</text>
</comment>
<protein>
    <submittedName>
        <fullName evidence="2">Uncharacterized protein</fullName>
    </submittedName>
</protein>
<feature type="compositionally biased region" description="Acidic residues" evidence="1">
    <location>
        <begin position="57"/>
        <end position="76"/>
    </location>
</feature>